<gene>
    <name evidence="1" type="ORF">PYW08_010004</name>
</gene>
<proteinExistence type="predicted"/>
<organism evidence="1 2">
    <name type="scientific">Mythimna loreyi</name>
    <dbReference type="NCBI Taxonomy" id="667449"/>
    <lineage>
        <taxon>Eukaryota</taxon>
        <taxon>Metazoa</taxon>
        <taxon>Ecdysozoa</taxon>
        <taxon>Arthropoda</taxon>
        <taxon>Hexapoda</taxon>
        <taxon>Insecta</taxon>
        <taxon>Pterygota</taxon>
        <taxon>Neoptera</taxon>
        <taxon>Endopterygota</taxon>
        <taxon>Lepidoptera</taxon>
        <taxon>Glossata</taxon>
        <taxon>Ditrysia</taxon>
        <taxon>Noctuoidea</taxon>
        <taxon>Noctuidae</taxon>
        <taxon>Noctuinae</taxon>
        <taxon>Hadenini</taxon>
        <taxon>Mythimna</taxon>
    </lineage>
</organism>
<accession>A0ACC2Q5Y0</accession>
<evidence type="ECO:0000313" key="2">
    <source>
        <dbReference type="Proteomes" id="UP001231649"/>
    </source>
</evidence>
<dbReference type="EMBL" id="CM056801">
    <property type="protein sequence ID" value="KAJ8708622.1"/>
    <property type="molecule type" value="Genomic_DNA"/>
</dbReference>
<evidence type="ECO:0000313" key="1">
    <source>
        <dbReference type="EMBL" id="KAJ8708622.1"/>
    </source>
</evidence>
<dbReference type="Proteomes" id="UP001231649">
    <property type="component" value="Chromosome 25"/>
</dbReference>
<name>A0ACC2Q5Y0_9NEOP</name>
<reference evidence="1" key="1">
    <citation type="submission" date="2023-03" db="EMBL/GenBank/DDBJ databases">
        <title>Chromosome-level genomes of two armyworms, Mythimna separata and Mythimna loreyi, provide insights into the biosynthesis and reception of sex pheromones.</title>
        <authorList>
            <person name="Zhao H."/>
        </authorList>
    </citation>
    <scope>NUCLEOTIDE SEQUENCE</scope>
    <source>
        <strain evidence="1">BeijingLab</strain>
    </source>
</reference>
<comment type="caution">
    <text evidence="1">The sequence shown here is derived from an EMBL/GenBank/DDBJ whole genome shotgun (WGS) entry which is preliminary data.</text>
</comment>
<sequence length="434" mass="47567">MKLSITVLTLCIAHNVHSQGILGDIIQAPGKLVNGATGLLDGIFGGKTTDQCAQDVTEAYRKAVAAFYHKLYTNIAARHDNHFVFSPYTIWLSLSALAEGADPSVQSQIFASLNLPQVQCIRKKFYDIALNVERPGRDVSLRRRRTLLLDESLKVFPSWGRLAQSTGLLNFDFAPIKKNPKATSRKVSSFLSTRSRISLKGNSALLDSLDYQGLWTTAFPDADIQSQPFFNELGQKIGTVDMMHIKMKVRLAHVPFMSAKVVELPVGVDGRYTMLIAVGTGNDILKNAIQIFMGSIMEIFSLLQMSLFPLDVAIPRFAVSSAFDARPALEDSGIRWFWRDPAATRFVSNPPAIPGGLIQRVSIKVDNQGVSPPPQVGNDLISGLVNIASNTATGVAKAVGHEFVADRPFMFAFFDTETRTCLFAGAFSRPNTLK</sequence>
<keyword evidence="2" id="KW-1185">Reference proteome</keyword>
<protein>
    <submittedName>
        <fullName evidence="1">Uncharacterized protein</fullName>
    </submittedName>
</protein>